<keyword evidence="1" id="KW-0732">Signal</keyword>
<proteinExistence type="predicted"/>
<reference evidence="4" key="1">
    <citation type="journal article" date="2019" name="Int. J. Syst. Evol. Microbiol.">
        <title>The Global Catalogue of Microorganisms (GCM) 10K type strain sequencing project: providing services to taxonomists for standard genome sequencing and annotation.</title>
        <authorList>
            <consortium name="The Broad Institute Genomics Platform"/>
            <consortium name="The Broad Institute Genome Sequencing Center for Infectious Disease"/>
            <person name="Wu L."/>
            <person name="Ma J."/>
        </authorList>
    </citation>
    <scope>NUCLEOTIDE SEQUENCE [LARGE SCALE GENOMIC DNA]</scope>
    <source>
        <strain evidence="4">JCM 10411</strain>
    </source>
</reference>
<dbReference type="InterPro" id="IPR004302">
    <property type="entry name" value="Cellulose/chitin-bd_N"/>
</dbReference>
<dbReference type="Proteomes" id="UP001596180">
    <property type="component" value="Unassembled WGS sequence"/>
</dbReference>
<protein>
    <submittedName>
        <fullName evidence="3">Lytic polysaccharide monooxygenase</fullName>
    </submittedName>
</protein>
<evidence type="ECO:0000256" key="1">
    <source>
        <dbReference type="ARBA" id="ARBA00022729"/>
    </source>
</evidence>
<feature type="domain" description="Chitin-binding type-4" evidence="2">
    <location>
        <begin position="72"/>
        <end position="174"/>
    </location>
</feature>
<keyword evidence="3" id="KW-0560">Oxidoreductase</keyword>
<dbReference type="PANTHER" id="PTHR34823:SF1">
    <property type="entry name" value="CHITIN-BINDING TYPE-4 DOMAIN-CONTAINING PROTEIN"/>
    <property type="match status" value="1"/>
</dbReference>
<dbReference type="RefSeq" id="WP_381360826.1">
    <property type="nucleotide sequence ID" value="NZ_JBHSOA010000015.1"/>
</dbReference>
<dbReference type="InterPro" id="IPR014756">
    <property type="entry name" value="Ig_E-set"/>
</dbReference>
<evidence type="ECO:0000313" key="4">
    <source>
        <dbReference type="Proteomes" id="UP001596180"/>
    </source>
</evidence>
<name>A0ABW1DW32_9ACTN</name>
<accession>A0ABW1DW32</accession>
<dbReference type="Pfam" id="PF03067">
    <property type="entry name" value="LPMO_10"/>
    <property type="match status" value="1"/>
</dbReference>
<dbReference type="SUPFAM" id="SSF81296">
    <property type="entry name" value="E set domains"/>
    <property type="match status" value="1"/>
</dbReference>
<evidence type="ECO:0000259" key="2">
    <source>
        <dbReference type="Pfam" id="PF03067"/>
    </source>
</evidence>
<gene>
    <name evidence="3" type="ORF">ACFPZI_09525</name>
</gene>
<dbReference type="InterPro" id="IPR051024">
    <property type="entry name" value="GlcNAc_Chitin_IntDeg"/>
</dbReference>
<organism evidence="3 4">
    <name type="scientific">Streptomyces chlorus</name>
    <dbReference type="NCBI Taxonomy" id="887452"/>
    <lineage>
        <taxon>Bacteria</taxon>
        <taxon>Bacillati</taxon>
        <taxon>Actinomycetota</taxon>
        <taxon>Actinomycetes</taxon>
        <taxon>Kitasatosporales</taxon>
        <taxon>Streptomycetaceae</taxon>
        <taxon>Streptomyces</taxon>
    </lineage>
</organism>
<dbReference type="EMBL" id="JBHSOA010000015">
    <property type="protein sequence ID" value="MFC5852051.1"/>
    <property type="molecule type" value="Genomic_DNA"/>
</dbReference>
<dbReference type="GO" id="GO:0004497">
    <property type="term" value="F:monooxygenase activity"/>
    <property type="evidence" value="ECO:0007669"/>
    <property type="project" value="UniProtKB-KW"/>
</dbReference>
<keyword evidence="4" id="KW-1185">Reference proteome</keyword>
<dbReference type="PANTHER" id="PTHR34823">
    <property type="entry name" value="GLCNAC-BINDING PROTEIN A"/>
    <property type="match status" value="1"/>
</dbReference>
<sequence length="177" mass="19507">MILPPSIRPYRREDRPALDDICIRTAYSGQDGRPLYRDPSILPAIFASPYVHLEPGLAFALDDGQGRAVGYNSIEMVGAWQTADVDSGFTVRLYDQASHGADYFLVHVTRQGFDPTTQPLTLDDLEPVATTGSYGPSRNYSIPVSTSGYSGHHVVCTIWQASHMDQTYFPCSDVNFG</sequence>
<keyword evidence="3" id="KW-0503">Monooxygenase</keyword>
<evidence type="ECO:0000313" key="3">
    <source>
        <dbReference type="EMBL" id="MFC5852051.1"/>
    </source>
</evidence>
<comment type="caution">
    <text evidence="3">The sequence shown here is derived from an EMBL/GenBank/DDBJ whole genome shotgun (WGS) entry which is preliminary data.</text>
</comment>
<dbReference type="Gene3D" id="2.70.50.50">
    <property type="entry name" value="chitin-binding protein cbp21"/>
    <property type="match status" value="1"/>
</dbReference>